<dbReference type="InterPro" id="IPR050902">
    <property type="entry name" value="ABC_Transporter_SBP"/>
</dbReference>
<evidence type="ECO:0000256" key="2">
    <source>
        <dbReference type="SAM" id="SignalP"/>
    </source>
</evidence>
<accession>A0ABN1ZPA4</accession>
<dbReference type="PROSITE" id="PS51257">
    <property type="entry name" value="PROKAR_LIPOPROTEIN"/>
    <property type="match status" value="1"/>
</dbReference>
<evidence type="ECO:0000259" key="3">
    <source>
        <dbReference type="PROSITE" id="PS50983"/>
    </source>
</evidence>
<dbReference type="Proteomes" id="UP001500842">
    <property type="component" value="Unassembled WGS sequence"/>
</dbReference>
<dbReference type="Pfam" id="PF01497">
    <property type="entry name" value="Peripla_BP_2"/>
    <property type="match status" value="1"/>
</dbReference>
<evidence type="ECO:0000313" key="5">
    <source>
        <dbReference type="Proteomes" id="UP001500842"/>
    </source>
</evidence>
<comment type="caution">
    <text evidence="4">The sequence shown here is derived from an EMBL/GenBank/DDBJ whole genome shotgun (WGS) entry which is preliminary data.</text>
</comment>
<reference evidence="4 5" key="1">
    <citation type="journal article" date="2019" name="Int. J. Syst. Evol. Microbiol.">
        <title>The Global Catalogue of Microorganisms (GCM) 10K type strain sequencing project: providing services to taxonomists for standard genome sequencing and annotation.</title>
        <authorList>
            <consortium name="The Broad Institute Genomics Platform"/>
            <consortium name="The Broad Institute Genome Sequencing Center for Infectious Disease"/>
            <person name="Wu L."/>
            <person name="Ma J."/>
        </authorList>
    </citation>
    <scope>NUCLEOTIDE SEQUENCE [LARGE SCALE GENOMIC DNA]</scope>
    <source>
        <strain evidence="4 5">JCM 14942</strain>
    </source>
</reference>
<protein>
    <submittedName>
        <fullName evidence="4">ABC transporter substrate-binding protein</fullName>
    </submittedName>
</protein>
<evidence type="ECO:0000256" key="1">
    <source>
        <dbReference type="ARBA" id="ARBA00008814"/>
    </source>
</evidence>
<sequence>MRRPLIALAATTSLLAVSACGLATESQSAEGGSSDSDAYPVTVENCGAEVTFDAEPERVVLLKSAAVPYLSALGVLDRVTARAGEYPRDYYDDATWSALEDIPALTGKTDTSGHLLISKEVVIDQEPDLVLGEVDNLSRATLDGVGIPLVEEPAMCAEGLDDPGFDDVYDQMETYGKVFDRPDEAAAANAALEQRVAELSTDDAGRRRTAAVLYPTVGGGVTYAYGTRSMAAPILEAAGFDNAFGDTDERVFEVTPEELIGRDPDVLILLYSAGDPAKVADAVTTLPGAQSISAVRDDNLMPLLFNYVEPPTPLALDGLEQIRERFGDAS</sequence>
<gene>
    <name evidence="4" type="ORF">GCM10009788_00840</name>
</gene>
<proteinExistence type="inferred from homology"/>
<dbReference type="InterPro" id="IPR002491">
    <property type="entry name" value="ABC_transptr_periplasmic_BD"/>
</dbReference>
<dbReference type="EMBL" id="BAAAOR010000002">
    <property type="protein sequence ID" value="GAA1501805.1"/>
    <property type="molecule type" value="Genomic_DNA"/>
</dbReference>
<organism evidence="4 5">
    <name type="scientific">Nocardioides humi</name>
    <dbReference type="NCBI Taxonomy" id="449461"/>
    <lineage>
        <taxon>Bacteria</taxon>
        <taxon>Bacillati</taxon>
        <taxon>Actinomycetota</taxon>
        <taxon>Actinomycetes</taxon>
        <taxon>Propionibacteriales</taxon>
        <taxon>Nocardioidaceae</taxon>
        <taxon>Nocardioides</taxon>
    </lineage>
</organism>
<feature type="signal peptide" evidence="2">
    <location>
        <begin position="1"/>
        <end position="23"/>
    </location>
</feature>
<dbReference type="PANTHER" id="PTHR30535">
    <property type="entry name" value="VITAMIN B12-BINDING PROTEIN"/>
    <property type="match status" value="1"/>
</dbReference>
<name>A0ABN1ZPA4_9ACTN</name>
<dbReference type="PROSITE" id="PS50983">
    <property type="entry name" value="FE_B12_PBP"/>
    <property type="match status" value="1"/>
</dbReference>
<dbReference type="RefSeq" id="WP_344110689.1">
    <property type="nucleotide sequence ID" value="NZ_BAAAOR010000002.1"/>
</dbReference>
<feature type="chain" id="PRO_5045196835" evidence="2">
    <location>
        <begin position="24"/>
        <end position="330"/>
    </location>
</feature>
<feature type="domain" description="Fe/B12 periplasmic-binding" evidence="3">
    <location>
        <begin position="58"/>
        <end position="330"/>
    </location>
</feature>
<keyword evidence="2" id="KW-0732">Signal</keyword>
<keyword evidence="5" id="KW-1185">Reference proteome</keyword>
<evidence type="ECO:0000313" key="4">
    <source>
        <dbReference type="EMBL" id="GAA1501805.1"/>
    </source>
</evidence>
<dbReference type="PANTHER" id="PTHR30535:SF7">
    <property type="entry name" value="IRON(III) DICITRATE-BINDING PROTEIN"/>
    <property type="match status" value="1"/>
</dbReference>
<dbReference type="Gene3D" id="3.40.50.1980">
    <property type="entry name" value="Nitrogenase molybdenum iron protein domain"/>
    <property type="match status" value="2"/>
</dbReference>
<comment type="similarity">
    <text evidence="1">Belongs to the bacterial solute-binding protein 8 family.</text>
</comment>
<dbReference type="SUPFAM" id="SSF53807">
    <property type="entry name" value="Helical backbone' metal receptor"/>
    <property type="match status" value="1"/>
</dbReference>